<evidence type="ECO:0000313" key="1">
    <source>
        <dbReference type="EMBL" id="GBN04284.1"/>
    </source>
</evidence>
<organism evidence="1 2">
    <name type="scientific">Araneus ventricosus</name>
    <name type="common">Orbweaver spider</name>
    <name type="synonym">Epeira ventricosa</name>
    <dbReference type="NCBI Taxonomy" id="182803"/>
    <lineage>
        <taxon>Eukaryota</taxon>
        <taxon>Metazoa</taxon>
        <taxon>Ecdysozoa</taxon>
        <taxon>Arthropoda</taxon>
        <taxon>Chelicerata</taxon>
        <taxon>Arachnida</taxon>
        <taxon>Araneae</taxon>
        <taxon>Araneomorphae</taxon>
        <taxon>Entelegynae</taxon>
        <taxon>Araneoidea</taxon>
        <taxon>Araneidae</taxon>
        <taxon>Araneus</taxon>
    </lineage>
</organism>
<comment type="caution">
    <text evidence="1">The sequence shown here is derived from an EMBL/GenBank/DDBJ whole genome shotgun (WGS) entry which is preliminary data.</text>
</comment>
<name>A0A4Y2KNU8_ARAVE</name>
<gene>
    <name evidence="1" type="ORF">AVEN_167146_1</name>
</gene>
<evidence type="ECO:0000313" key="2">
    <source>
        <dbReference type="Proteomes" id="UP000499080"/>
    </source>
</evidence>
<dbReference type="Proteomes" id="UP000499080">
    <property type="component" value="Unassembled WGS sequence"/>
</dbReference>
<dbReference type="EMBL" id="BGPR01195845">
    <property type="protein sequence ID" value="GBN04284.1"/>
    <property type="molecule type" value="Genomic_DNA"/>
</dbReference>
<protein>
    <submittedName>
        <fullName evidence="1">Uncharacterized protein</fullName>
    </submittedName>
</protein>
<sequence>MVFETASAGRNNSHSEQRLNLKLLFNKSPRASALLESNSSSSDTRAILSLNSKTEAYSFLTLLHNWPQRTQLFLKPIRRSSTRNTMISMIGIRSISDRRSKINSLLLSNLSSSYLPQLKSSFSQGRGPPNK</sequence>
<accession>A0A4Y2KNU8</accession>
<keyword evidence="2" id="KW-1185">Reference proteome</keyword>
<proteinExistence type="predicted"/>
<reference evidence="1 2" key="1">
    <citation type="journal article" date="2019" name="Sci. Rep.">
        <title>Orb-weaving spider Araneus ventricosus genome elucidates the spidroin gene catalogue.</title>
        <authorList>
            <person name="Kono N."/>
            <person name="Nakamura H."/>
            <person name="Ohtoshi R."/>
            <person name="Moran D.A.P."/>
            <person name="Shinohara A."/>
            <person name="Yoshida Y."/>
            <person name="Fujiwara M."/>
            <person name="Mori M."/>
            <person name="Tomita M."/>
            <person name="Arakawa K."/>
        </authorList>
    </citation>
    <scope>NUCLEOTIDE SEQUENCE [LARGE SCALE GENOMIC DNA]</scope>
</reference>
<dbReference type="AlphaFoldDB" id="A0A4Y2KNU8"/>